<organism evidence="2 3">
    <name type="scientific">Orbilia javanica</name>
    <dbReference type="NCBI Taxonomy" id="47235"/>
    <lineage>
        <taxon>Eukaryota</taxon>
        <taxon>Fungi</taxon>
        <taxon>Dikarya</taxon>
        <taxon>Ascomycota</taxon>
        <taxon>Pezizomycotina</taxon>
        <taxon>Orbiliomycetes</taxon>
        <taxon>Orbiliales</taxon>
        <taxon>Orbiliaceae</taxon>
        <taxon>Orbilia</taxon>
    </lineage>
</organism>
<feature type="compositionally biased region" description="Basic and acidic residues" evidence="1">
    <location>
        <begin position="331"/>
        <end position="345"/>
    </location>
</feature>
<reference evidence="2 3" key="1">
    <citation type="submission" date="2019-10" db="EMBL/GenBank/DDBJ databases">
        <authorList>
            <person name="Palmer J.M."/>
        </authorList>
    </citation>
    <scope>NUCLEOTIDE SEQUENCE [LARGE SCALE GENOMIC DNA]</scope>
    <source>
        <strain evidence="2 3">TWF718</strain>
    </source>
</reference>
<feature type="region of interest" description="Disordered" evidence="1">
    <location>
        <begin position="367"/>
        <end position="404"/>
    </location>
</feature>
<dbReference type="EMBL" id="JAVHNR010000006">
    <property type="protein sequence ID" value="KAK6339700.1"/>
    <property type="molecule type" value="Genomic_DNA"/>
</dbReference>
<feature type="compositionally biased region" description="Basic and acidic residues" evidence="1">
    <location>
        <begin position="72"/>
        <end position="86"/>
    </location>
</feature>
<feature type="region of interest" description="Disordered" evidence="1">
    <location>
        <begin position="1"/>
        <end position="213"/>
    </location>
</feature>
<sequence>MSTTQEDYFGNAIDSDASETYPKHHHHHHHHRHGKPRAYTPPDSESEIAHPEEAYPDKREYEKPRRRRHRHHEDLVTPHEPEKPDTDTSGEDTDDGGRRRRRRRRSHRHRHRERDPDDISTGVVESSGETDDDRSNRDSATSSHGRMRTRDRAKSMGESAITALGLEETYRRARSKSQGRKQSAYSDEGYDSNSDVDRRSRSRSKGHGTTAQAAVIAAVVEAFRARKEPGGVTGSNSLKRIVEAAVASGVVEKFLDRKGEGEGKGNRRIAESVLAGLAAQRGINGKRRRRKDEGDEKSSRVKDLATSGLIAAAGKKLLDYQRSRSQSRPRGRSDSESPERPGLDRRRSRSVGEALAALGLGGLAAERFGRSRRDSRGSKSSRKSSGDRDSSSSDSSLSDSDLSIDETTEKERIKRLRRKEIISVALAILATINLGHVGYEAREKRALRKEKLDSGRINEEESDKLRNKALLKDASAIGIAILTAAEAIKAFRKMQESHHTYREFSEKRPKIERHRRQKMIQEAIAEERSRSPSRSGYYSQPGYMGPPPGSRASAAGYPAYPTSGPIPTYTSSRDAYSTRDGREIPVVYPSSITPA</sequence>
<protein>
    <submittedName>
        <fullName evidence="2">Uncharacterized protein</fullName>
    </submittedName>
</protein>
<name>A0AAN8MLW9_9PEZI</name>
<feature type="compositionally biased region" description="Basic and acidic residues" evidence="1">
    <location>
        <begin position="367"/>
        <end position="377"/>
    </location>
</feature>
<proteinExistence type="predicted"/>
<evidence type="ECO:0000313" key="3">
    <source>
        <dbReference type="Proteomes" id="UP001313282"/>
    </source>
</evidence>
<feature type="compositionally biased region" description="Basic and acidic residues" evidence="1">
    <location>
        <begin position="291"/>
        <end position="303"/>
    </location>
</feature>
<dbReference type="AlphaFoldDB" id="A0AAN8MLW9"/>
<feature type="region of interest" description="Disordered" evidence="1">
    <location>
        <begin position="280"/>
        <end position="350"/>
    </location>
</feature>
<feature type="compositionally biased region" description="Low complexity" evidence="1">
    <location>
        <begin position="392"/>
        <end position="401"/>
    </location>
</feature>
<accession>A0AAN8MLW9</accession>
<gene>
    <name evidence="2" type="ORF">TWF718_009095</name>
</gene>
<feature type="compositionally biased region" description="Basic residues" evidence="1">
    <location>
        <begin position="98"/>
        <end position="112"/>
    </location>
</feature>
<dbReference type="Proteomes" id="UP001313282">
    <property type="component" value="Unassembled WGS sequence"/>
</dbReference>
<evidence type="ECO:0000313" key="2">
    <source>
        <dbReference type="EMBL" id="KAK6339700.1"/>
    </source>
</evidence>
<feature type="compositionally biased region" description="Low complexity" evidence="1">
    <location>
        <begin position="532"/>
        <end position="543"/>
    </location>
</feature>
<keyword evidence="3" id="KW-1185">Reference proteome</keyword>
<feature type="region of interest" description="Disordered" evidence="1">
    <location>
        <begin position="524"/>
        <end position="582"/>
    </location>
</feature>
<feature type="compositionally biased region" description="Basic residues" evidence="1">
    <location>
        <begin position="23"/>
        <end position="36"/>
    </location>
</feature>
<evidence type="ECO:0000256" key="1">
    <source>
        <dbReference type="SAM" id="MobiDB-lite"/>
    </source>
</evidence>
<feature type="compositionally biased region" description="Basic and acidic residues" evidence="1">
    <location>
        <begin position="47"/>
        <end position="63"/>
    </location>
</feature>
<comment type="caution">
    <text evidence="2">The sequence shown here is derived from an EMBL/GenBank/DDBJ whole genome shotgun (WGS) entry which is preliminary data.</text>
</comment>